<reference evidence="1 2" key="1">
    <citation type="submission" date="2016-09" db="EMBL/GenBank/DDBJ databases">
        <title>Desulfuribacillus arsenicus sp. nov., an obligately anaerobic, dissimilatory arsenic- and antimonate-reducing bacterium isolated from anoxic sediments.</title>
        <authorList>
            <person name="Abin C.A."/>
            <person name="Hollibaugh J.T."/>
        </authorList>
    </citation>
    <scope>NUCLEOTIDE SEQUENCE [LARGE SCALE GENOMIC DNA]</scope>
    <source>
        <strain evidence="1 2">MLFW-2</strain>
    </source>
</reference>
<comment type="caution">
    <text evidence="1">The sequence shown here is derived from an EMBL/GenBank/DDBJ whole genome shotgun (WGS) entry which is preliminary data.</text>
</comment>
<evidence type="ECO:0000313" key="1">
    <source>
        <dbReference type="EMBL" id="OEH86559.1"/>
    </source>
</evidence>
<dbReference type="Proteomes" id="UP000095255">
    <property type="component" value="Unassembled WGS sequence"/>
</dbReference>
<dbReference type="AlphaFoldDB" id="A0A1E5L990"/>
<sequence length="467" mass="56521">MRKVSSSIIKKEQVKGAVKSFGKFIHNIAYHKNGKSVLKPIDAIKKYYEDNKLDYDYYYDFETLDRVLWINAAFLCISKITNHKEVYLDYFGDNIKLKSLEPIYKDQMNGYTDKEKLILLRNSFCHNHYDITDSCGIRIKRDSRYGSIKLNFTIKELYSLIMDLDTNLFYLRFTPWIDKDKVQNYKVNSSDDALDYCIILLEKNSDEVQNEEVTYIKKLIQLNAHEFKEGLVSKIENETSQNIINDKILDYLNKYMERVYKDLVVFQNMYDSLFVFVDTMRFFIIFCRQNMLEYDYHMLQDNYTRFYFLTTRIDQYPASTYMQMYEPNVGEEYENMMSTDFKYVEDPRNRTIQKIKLYDELMLSAKYYLVFIFLPLLQENSLYFPYDKLEIMDEFKNKDEEDIKRHLRNSSQHHNFMIKDDEIHIFDYNQRSMKKTFSAVLKYNDFFNAVESAYFHIPFEMPFYRFS</sequence>
<proteinExistence type="predicted"/>
<dbReference type="STRING" id="1390249.BHU72_13200"/>
<dbReference type="RefSeq" id="WP_069701155.1">
    <property type="nucleotide sequence ID" value="NZ_MJAT01000003.1"/>
</dbReference>
<evidence type="ECO:0000313" key="2">
    <source>
        <dbReference type="Proteomes" id="UP000095255"/>
    </source>
</evidence>
<protein>
    <submittedName>
        <fullName evidence="1">Uncharacterized protein</fullName>
    </submittedName>
</protein>
<dbReference type="EMBL" id="MJAT01000003">
    <property type="protein sequence ID" value="OEH86559.1"/>
    <property type="molecule type" value="Genomic_DNA"/>
</dbReference>
<gene>
    <name evidence="1" type="ORF">BHU72_13200</name>
</gene>
<accession>A0A1E5L990</accession>
<keyword evidence="2" id="KW-1185">Reference proteome</keyword>
<name>A0A1E5L990_9FIRM</name>
<organism evidence="1 2">
    <name type="scientific">Desulfuribacillus stibiiarsenatis</name>
    <dbReference type="NCBI Taxonomy" id="1390249"/>
    <lineage>
        <taxon>Bacteria</taxon>
        <taxon>Bacillati</taxon>
        <taxon>Bacillota</taxon>
        <taxon>Desulfuribacillia</taxon>
        <taxon>Desulfuribacillales</taxon>
        <taxon>Desulfuribacillaceae</taxon>
        <taxon>Desulfuribacillus</taxon>
    </lineage>
</organism>